<dbReference type="KEGG" id="tva:4745931"/>
<dbReference type="PRINTS" id="PR00449">
    <property type="entry name" value="RASTRNSFRMNG"/>
</dbReference>
<evidence type="ECO:0000256" key="2">
    <source>
        <dbReference type="ARBA" id="ARBA00023134"/>
    </source>
</evidence>
<dbReference type="InterPro" id="IPR027417">
    <property type="entry name" value="P-loop_NTPase"/>
</dbReference>
<dbReference type="SMART" id="SM00173">
    <property type="entry name" value="RAS"/>
    <property type="match status" value="1"/>
</dbReference>
<evidence type="ECO:0000313" key="4">
    <source>
        <dbReference type="EMBL" id="EAX88276.1"/>
    </source>
</evidence>
<keyword evidence="5" id="KW-1185">Reference proteome</keyword>
<dbReference type="PANTHER" id="PTHR47977">
    <property type="entry name" value="RAS-RELATED PROTEIN RAB"/>
    <property type="match status" value="1"/>
</dbReference>
<evidence type="ECO:0000313" key="5">
    <source>
        <dbReference type="Proteomes" id="UP000001542"/>
    </source>
</evidence>
<dbReference type="EMBL" id="DS114330">
    <property type="protein sequence ID" value="EAX88276.1"/>
    <property type="molecule type" value="Genomic_DNA"/>
</dbReference>
<gene>
    <name evidence="4" type="ORF">TVAG_384860</name>
</gene>
<dbReference type="SUPFAM" id="SSF52540">
    <property type="entry name" value="P-loop containing nucleoside triphosphate hydrolases"/>
    <property type="match status" value="1"/>
</dbReference>
<dbReference type="InterPro" id="IPR050227">
    <property type="entry name" value="Rab"/>
</dbReference>
<dbReference type="STRING" id="5722.A2G3I9"/>
<dbReference type="PROSITE" id="PS51419">
    <property type="entry name" value="RAB"/>
    <property type="match status" value="1"/>
</dbReference>
<dbReference type="InterPro" id="IPR005225">
    <property type="entry name" value="Small_GTP-bd"/>
</dbReference>
<dbReference type="GO" id="GO:0006890">
    <property type="term" value="P:retrograde vesicle-mediated transport, Golgi to endoplasmic reticulum"/>
    <property type="evidence" value="ECO:0000318"/>
    <property type="project" value="GO_Central"/>
</dbReference>
<organism evidence="4 5">
    <name type="scientific">Trichomonas vaginalis (strain ATCC PRA-98 / G3)</name>
    <dbReference type="NCBI Taxonomy" id="412133"/>
    <lineage>
        <taxon>Eukaryota</taxon>
        <taxon>Metamonada</taxon>
        <taxon>Parabasalia</taxon>
        <taxon>Trichomonadida</taxon>
        <taxon>Trichomonadidae</taxon>
        <taxon>Trichomonas</taxon>
    </lineage>
</organism>
<keyword evidence="1" id="KW-0547">Nucleotide-binding</keyword>
<dbReference type="VEuPathDB" id="TrichDB:TVAGG3_0312930"/>
<dbReference type="RefSeq" id="XP_001301206.1">
    <property type="nucleotide sequence ID" value="XM_001301205.1"/>
</dbReference>
<feature type="region of interest" description="Disordered" evidence="3">
    <location>
        <begin position="168"/>
        <end position="198"/>
    </location>
</feature>
<dbReference type="GO" id="GO:0012505">
    <property type="term" value="C:endomembrane system"/>
    <property type="evidence" value="ECO:0000318"/>
    <property type="project" value="GO_Central"/>
</dbReference>
<dbReference type="GO" id="GO:0005794">
    <property type="term" value="C:Golgi apparatus"/>
    <property type="evidence" value="ECO:0000318"/>
    <property type="project" value="GO_Central"/>
</dbReference>
<dbReference type="Proteomes" id="UP000001542">
    <property type="component" value="Unassembled WGS sequence"/>
</dbReference>
<dbReference type="Pfam" id="PF00071">
    <property type="entry name" value="Ras"/>
    <property type="match status" value="1"/>
</dbReference>
<dbReference type="SMART" id="SM00174">
    <property type="entry name" value="RHO"/>
    <property type="match status" value="1"/>
</dbReference>
<reference evidence="4" key="2">
    <citation type="journal article" date="2007" name="Science">
        <title>Draft genome sequence of the sexually transmitted pathogen Trichomonas vaginalis.</title>
        <authorList>
            <person name="Carlton J.M."/>
            <person name="Hirt R.P."/>
            <person name="Silva J.C."/>
            <person name="Delcher A.L."/>
            <person name="Schatz M."/>
            <person name="Zhao Q."/>
            <person name="Wortman J.R."/>
            <person name="Bidwell S.L."/>
            <person name="Alsmark U.C.M."/>
            <person name="Besteiro S."/>
            <person name="Sicheritz-Ponten T."/>
            <person name="Noel C.J."/>
            <person name="Dacks J.B."/>
            <person name="Foster P.G."/>
            <person name="Simillion C."/>
            <person name="Van de Peer Y."/>
            <person name="Miranda-Saavedra D."/>
            <person name="Barton G.J."/>
            <person name="Westrop G.D."/>
            <person name="Mueller S."/>
            <person name="Dessi D."/>
            <person name="Fiori P.L."/>
            <person name="Ren Q."/>
            <person name="Paulsen I."/>
            <person name="Zhang H."/>
            <person name="Bastida-Corcuera F.D."/>
            <person name="Simoes-Barbosa A."/>
            <person name="Brown M.T."/>
            <person name="Hayes R.D."/>
            <person name="Mukherjee M."/>
            <person name="Okumura C.Y."/>
            <person name="Schneider R."/>
            <person name="Smith A.J."/>
            <person name="Vanacova S."/>
            <person name="Villalvazo M."/>
            <person name="Haas B.J."/>
            <person name="Pertea M."/>
            <person name="Feldblyum T.V."/>
            <person name="Utterback T.R."/>
            <person name="Shu C.L."/>
            <person name="Osoegawa K."/>
            <person name="de Jong P.J."/>
            <person name="Hrdy I."/>
            <person name="Horvathova L."/>
            <person name="Zubacova Z."/>
            <person name="Dolezal P."/>
            <person name="Malik S.B."/>
            <person name="Logsdon J.M. Jr."/>
            <person name="Henze K."/>
            <person name="Gupta A."/>
            <person name="Wang C.C."/>
            <person name="Dunne R.L."/>
            <person name="Upcroft J.A."/>
            <person name="Upcroft P."/>
            <person name="White O."/>
            <person name="Salzberg S.L."/>
            <person name="Tang P."/>
            <person name="Chiu C.-H."/>
            <person name="Lee Y.-S."/>
            <person name="Embley T.M."/>
            <person name="Coombs G.H."/>
            <person name="Mottram J.C."/>
            <person name="Tachezy J."/>
            <person name="Fraser-Liggett C.M."/>
            <person name="Johnson P.J."/>
        </authorList>
    </citation>
    <scope>NUCLEOTIDE SEQUENCE [LARGE SCALE GENOMIC DNA]</scope>
    <source>
        <strain evidence="4">G3</strain>
    </source>
</reference>
<dbReference type="VEuPathDB" id="TrichDB:TVAG_384860"/>
<evidence type="ECO:0000256" key="1">
    <source>
        <dbReference type="ARBA" id="ARBA00022741"/>
    </source>
</evidence>
<dbReference type="CDD" id="cd00154">
    <property type="entry name" value="Rab"/>
    <property type="match status" value="1"/>
</dbReference>
<keyword evidence="2" id="KW-0342">GTP-binding</keyword>
<dbReference type="GO" id="GO:0042147">
    <property type="term" value="P:retrograde transport, endosome to Golgi"/>
    <property type="evidence" value="ECO:0000318"/>
    <property type="project" value="GO_Central"/>
</dbReference>
<evidence type="ECO:0000256" key="3">
    <source>
        <dbReference type="SAM" id="MobiDB-lite"/>
    </source>
</evidence>
<reference evidence="4" key="1">
    <citation type="submission" date="2006-10" db="EMBL/GenBank/DDBJ databases">
        <authorList>
            <person name="Amadeo P."/>
            <person name="Zhao Q."/>
            <person name="Wortman J."/>
            <person name="Fraser-Liggett C."/>
            <person name="Carlton J."/>
        </authorList>
    </citation>
    <scope>NUCLEOTIDE SEQUENCE</scope>
    <source>
        <strain evidence="4">G3</strain>
    </source>
</reference>
<dbReference type="InParanoid" id="A2G3I9"/>
<dbReference type="AlphaFoldDB" id="A2G3I9"/>
<dbReference type="GO" id="GO:0005829">
    <property type="term" value="C:cytosol"/>
    <property type="evidence" value="ECO:0007669"/>
    <property type="project" value="GOC"/>
</dbReference>
<proteinExistence type="predicted"/>
<dbReference type="NCBIfam" id="TIGR00231">
    <property type="entry name" value="small_GTP"/>
    <property type="match status" value="1"/>
</dbReference>
<dbReference type="InterPro" id="IPR001806">
    <property type="entry name" value="Small_GTPase"/>
</dbReference>
<dbReference type="GO" id="GO:0006886">
    <property type="term" value="P:intracellular protein transport"/>
    <property type="evidence" value="ECO:0000318"/>
    <property type="project" value="GO_Central"/>
</dbReference>
<protein>
    <submittedName>
        <fullName evidence="4">Ras family protein</fullName>
    </submittedName>
</protein>
<dbReference type="GO" id="GO:0005525">
    <property type="term" value="F:GTP binding"/>
    <property type="evidence" value="ECO:0007669"/>
    <property type="project" value="UniProtKB-KW"/>
</dbReference>
<sequence>MEDISPNRIKVSIIGDSGVGKTSLAQKEIYGTFDYAVTPTIGTSHLIAHEKVDNVDVEMCLWDTAGQEKYKSLVPLYTRDSDVIIIVASIADHLSVQNVSKWVEMILESNGDPQFLVAINKMDMPIDNSDAILDPLQNEYDDLFLVSAKTGDGVRELFFKAAKMGYTRQTSPPKEKDNQHQVITKNKQKSKSKDSDCC</sequence>
<dbReference type="Gene3D" id="3.40.50.300">
    <property type="entry name" value="P-loop containing nucleotide triphosphate hydrolases"/>
    <property type="match status" value="1"/>
</dbReference>
<accession>A2G3I9</accession>
<name>A2G3I9_TRIV3</name>
<dbReference type="FunFam" id="3.40.50.300:FF:001773">
    <property type="entry name" value="Small GTP-binding protein, putative"/>
    <property type="match status" value="1"/>
</dbReference>
<dbReference type="SMR" id="A2G3I9"/>
<dbReference type="SMART" id="SM00175">
    <property type="entry name" value="RAB"/>
    <property type="match status" value="1"/>
</dbReference>
<dbReference type="GO" id="GO:0003924">
    <property type="term" value="F:GTPase activity"/>
    <property type="evidence" value="ECO:0000318"/>
    <property type="project" value="GO_Central"/>
</dbReference>
<dbReference type="GO" id="GO:0006891">
    <property type="term" value="P:intra-Golgi vesicle-mediated transport"/>
    <property type="evidence" value="ECO:0000318"/>
    <property type="project" value="GO_Central"/>
</dbReference>
<dbReference type="eggNOG" id="KOG0094">
    <property type="taxonomic scope" value="Eukaryota"/>
</dbReference>